<accession>A0A832Z3E6</accession>
<protein>
    <submittedName>
        <fullName evidence="1">Uncharacterized protein</fullName>
    </submittedName>
</protein>
<reference evidence="1" key="1">
    <citation type="journal article" date="2020" name="ISME J.">
        <title>Gammaproteobacteria mediating utilization of methyl-, sulfur- and petroleum organic compounds in deep ocean hydrothermal plumes.</title>
        <authorList>
            <person name="Zhou Z."/>
            <person name="Liu Y."/>
            <person name="Pan J."/>
            <person name="Cron B.R."/>
            <person name="Toner B.M."/>
            <person name="Anantharaman K."/>
            <person name="Breier J.A."/>
            <person name="Dick G.J."/>
            <person name="Li M."/>
        </authorList>
    </citation>
    <scope>NUCLEOTIDE SEQUENCE</scope>
    <source>
        <strain evidence="1">SZUA-1435</strain>
    </source>
</reference>
<organism evidence="1 2">
    <name type="scientific">Ignisphaera aggregans</name>
    <dbReference type="NCBI Taxonomy" id="334771"/>
    <lineage>
        <taxon>Archaea</taxon>
        <taxon>Thermoproteota</taxon>
        <taxon>Thermoprotei</taxon>
        <taxon>Desulfurococcales</taxon>
        <taxon>Desulfurococcaceae</taxon>
        <taxon>Ignisphaera</taxon>
    </lineage>
</organism>
<dbReference type="AlphaFoldDB" id="A0A832Z3E6"/>
<dbReference type="Proteomes" id="UP000605805">
    <property type="component" value="Unassembled WGS sequence"/>
</dbReference>
<name>A0A832Z3E6_9CREN</name>
<evidence type="ECO:0000313" key="2">
    <source>
        <dbReference type="Proteomes" id="UP000605805"/>
    </source>
</evidence>
<comment type="caution">
    <text evidence="1">The sequence shown here is derived from an EMBL/GenBank/DDBJ whole genome shotgun (WGS) entry which is preliminary data.</text>
</comment>
<sequence>MSEAPQVPEVTVPEERVVEEKQTLVDKLENLLKSMKDWERRPIIEVGKAVVEIVKLPKRQTKKGTEPERLALHLRLKDSFKGIFVESYDELDDILRALNSKTVHDIAKALDELSKRRVIEYGL</sequence>
<dbReference type="EMBL" id="DQTV01000067">
    <property type="protein sequence ID" value="HIP57143.1"/>
    <property type="molecule type" value="Genomic_DNA"/>
</dbReference>
<gene>
    <name evidence="1" type="ORF">EYH02_03625</name>
</gene>
<proteinExistence type="predicted"/>
<evidence type="ECO:0000313" key="1">
    <source>
        <dbReference type="EMBL" id="HIP57143.1"/>
    </source>
</evidence>